<feature type="transmembrane region" description="Helical" evidence="10">
    <location>
        <begin position="676"/>
        <end position="696"/>
    </location>
</feature>
<sequence>MPPNHLSVGSGVCVDRIIDLSQYVTIGSARESHRKDEQSNIHRQRRKDSSKSWKRTLMKLSKKQPLCTRLAFVWMKKDFSQEVRGSRDIEHFLSAETSEVLLDIPETDSESIVHRLLSQMIDSKNETISESELNSLIFANEAKTIMSESIQAYFTSRDSGSRYDWEQSWLCVSINVPTLKKRRIGIARLKQPVNLGIRAEEVRIFILILCPSEVKGTKNALEAGRTFSTLFSDIQLRHDLLIASTEDEFKESIKKVSENFAKHQSIKTAAELCAKEESFPADEPFKWYHVGRGVLSDLNMLLPAVALGVLNSENTHNSIAVREVIVGQTIGGLIFVIFCGQPLVVVMTTAPLAIFIKIIYSISFQMEVDFLPFYAAVGLWNMFFLILYSFLNLSLLMKYCSRSTEEIFGNFITIALITDALKHLASYFSRHYYTCPDSSISPILSSINETLDRPLVTRSVSDSMFECHPEQISSDPLSPKLTSKFFRIQGMVLTLKLVDFSQLTTGSFFVAMALGFSLSLLFFMDQNISASLVNSPDNKLEKGTSYHWDLLQIRKKRVESGYVRDIIVRVRETRLTNLFANILIGISMLFLSYVLDYIPSSVLDGLFIYIALTALYGNQMFERVLLFFMEQSAYPPNHYIRRVPQRKIHMFTACQVVQLGVLCIFGFTPWPYIKMIFPLVILTFLPVRQLLIPRIIEKKIFGRYRLLRQHKIYKLKLAHFKDVEEINWE</sequence>
<evidence type="ECO:0000256" key="9">
    <source>
        <dbReference type="SAM" id="MobiDB-lite"/>
    </source>
</evidence>
<dbReference type="GO" id="GO:0006820">
    <property type="term" value="P:monoatomic anion transport"/>
    <property type="evidence" value="ECO:0007669"/>
    <property type="project" value="InterPro"/>
</dbReference>
<dbReference type="EMBL" id="HG994588">
    <property type="protein sequence ID" value="CAF3036765.1"/>
    <property type="molecule type" value="Genomic_DNA"/>
</dbReference>
<feature type="compositionally biased region" description="Basic and acidic residues" evidence="9">
    <location>
        <begin position="31"/>
        <end position="40"/>
    </location>
</feature>
<evidence type="ECO:0000256" key="10">
    <source>
        <dbReference type="SAM" id="Phobius"/>
    </source>
</evidence>
<keyword evidence="13" id="KW-1185">Reference proteome</keyword>
<feature type="region of interest" description="Disordered" evidence="9">
    <location>
        <begin position="31"/>
        <end position="53"/>
    </location>
</feature>
<keyword evidence="3" id="KW-0813">Transport</keyword>
<evidence type="ECO:0000256" key="2">
    <source>
        <dbReference type="ARBA" id="ARBA00010993"/>
    </source>
</evidence>
<feature type="transmembrane region" description="Helical" evidence="10">
    <location>
        <begin position="578"/>
        <end position="595"/>
    </location>
</feature>
<feature type="transmembrane region" description="Helical" evidence="10">
    <location>
        <begin position="500"/>
        <end position="523"/>
    </location>
</feature>
<evidence type="ECO:0000256" key="1">
    <source>
        <dbReference type="ARBA" id="ARBA00004651"/>
    </source>
</evidence>
<accession>A0A7R8HE65</accession>
<evidence type="ECO:0000256" key="8">
    <source>
        <dbReference type="ARBA" id="ARBA00023136"/>
    </source>
</evidence>
<organism evidence="12 13">
    <name type="scientific">Lepeophtheirus salmonis</name>
    <name type="common">Salmon louse</name>
    <name type="synonym">Caligus salmonis</name>
    <dbReference type="NCBI Taxonomy" id="72036"/>
    <lineage>
        <taxon>Eukaryota</taxon>
        <taxon>Metazoa</taxon>
        <taxon>Ecdysozoa</taxon>
        <taxon>Arthropoda</taxon>
        <taxon>Crustacea</taxon>
        <taxon>Multicrustacea</taxon>
        <taxon>Hexanauplia</taxon>
        <taxon>Copepoda</taxon>
        <taxon>Siphonostomatoida</taxon>
        <taxon>Caligidae</taxon>
        <taxon>Lepeophtheirus</taxon>
    </lineage>
</organism>
<feature type="compositionally biased region" description="Basic residues" evidence="9">
    <location>
        <begin position="42"/>
        <end position="53"/>
    </location>
</feature>
<evidence type="ECO:0000256" key="3">
    <source>
        <dbReference type="ARBA" id="ARBA00022448"/>
    </source>
</evidence>
<dbReference type="OrthoDB" id="1735926at2759"/>
<comment type="subcellular location">
    <subcellularLocation>
        <location evidence="1">Cell membrane</location>
        <topology evidence="1">Multi-pass membrane protein</topology>
    </subcellularLocation>
</comment>
<keyword evidence="5 10" id="KW-0812">Transmembrane</keyword>
<reference evidence="12" key="1">
    <citation type="submission" date="2021-02" db="EMBL/GenBank/DDBJ databases">
        <authorList>
            <person name="Bekaert M."/>
        </authorList>
    </citation>
    <scope>NUCLEOTIDE SEQUENCE</scope>
    <source>
        <strain evidence="12">IoA-00</strain>
    </source>
</reference>
<dbReference type="GO" id="GO:0016323">
    <property type="term" value="C:basolateral plasma membrane"/>
    <property type="evidence" value="ECO:0007669"/>
    <property type="project" value="TreeGrafter"/>
</dbReference>
<dbReference type="AlphaFoldDB" id="A0A7R8HE65"/>
<dbReference type="SUPFAM" id="SSF55804">
    <property type="entry name" value="Phoshotransferase/anion transport protein"/>
    <property type="match status" value="1"/>
</dbReference>
<feature type="transmembrane region" description="Helical" evidence="10">
    <location>
        <begin position="650"/>
        <end position="670"/>
    </location>
</feature>
<evidence type="ECO:0000313" key="13">
    <source>
        <dbReference type="Proteomes" id="UP000675881"/>
    </source>
</evidence>
<evidence type="ECO:0000256" key="7">
    <source>
        <dbReference type="ARBA" id="ARBA00023065"/>
    </source>
</evidence>
<dbReference type="GO" id="GO:0050801">
    <property type="term" value="P:monoatomic ion homeostasis"/>
    <property type="evidence" value="ECO:0007669"/>
    <property type="project" value="TreeGrafter"/>
</dbReference>
<proteinExistence type="inferred from homology"/>
<keyword evidence="8 10" id="KW-0472">Membrane</keyword>
<dbReference type="PANTHER" id="PTHR11453:SF127">
    <property type="entry name" value="SOLUTE CARRIER FAMILY 4 MEMBER 11"/>
    <property type="match status" value="1"/>
</dbReference>
<dbReference type="InterPro" id="IPR016152">
    <property type="entry name" value="PTrfase/Anion_transptr"/>
</dbReference>
<keyword evidence="6 10" id="KW-1133">Transmembrane helix</keyword>
<dbReference type="InterPro" id="IPR003020">
    <property type="entry name" value="HCO3_transpt_euk"/>
</dbReference>
<name>A0A7R8HE65_LEPSM</name>
<dbReference type="Pfam" id="PF00955">
    <property type="entry name" value="HCO3_cotransp"/>
    <property type="match status" value="2"/>
</dbReference>
<gene>
    <name evidence="12" type="ORF">LSAA_14891</name>
</gene>
<dbReference type="Gene3D" id="3.40.930.10">
    <property type="entry name" value="Mannitol-specific EII, Chain A"/>
    <property type="match status" value="1"/>
</dbReference>
<feature type="domain" description="Bicarbonate transporter-like transmembrane" evidence="11">
    <location>
        <begin position="300"/>
        <end position="436"/>
    </location>
</feature>
<keyword evidence="7" id="KW-0406">Ion transport</keyword>
<dbReference type="PANTHER" id="PTHR11453">
    <property type="entry name" value="ANION EXCHANGE PROTEIN"/>
    <property type="match status" value="1"/>
</dbReference>
<dbReference type="InterPro" id="IPR011531">
    <property type="entry name" value="HCO3_transpt-like_TM_dom"/>
</dbReference>
<feature type="transmembrane region" description="Helical" evidence="10">
    <location>
        <begin position="607"/>
        <end position="629"/>
    </location>
</feature>
<comment type="similarity">
    <text evidence="2">Belongs to the anion exchanger (TC 2.A.31) family.</text>
</comment>
<feature type="transmembrane region" description="Helical" evidence="10">
    <location>
        <begin position="371"/>
        <end position="391"/>
    </location>
</feature>
<keyword evidence="4" id="KW-1003">Cell membrane</keyword>
<feature type="domain" description="Bicarbonate transporter-like transmembrane" evidence="11">
    <location>
        <begin position="553"/>
        <end position="699"/>
    </location>
</feature>
<evidence type="ECO:0000256" key="4">
    <source>
        <dbReference type="ARBA" id="ARBA00022475"/>
    </source>
</evidence>
<evidence type="ECO:0000256" key="5">
    <source>
        <dbReference type="ARBA" id="ARBA00022692"/>
    </source>
</evidence>
<dbReference type="Proteomes" id="UP000675881">
    <property type="component" value="Chromosome 9"/>
</dbReference>
<evidence type="ECO:0000259" key="11">
    <source>
        <dbReference type="Pfam" id="PF00955"/>
    </source>
</evidence>
<dbReference type="GO" id="GO:0005452">
    <property type="term" value="F:solute:inorganic anion antiporter activity"/>
    <property type="evidence" value="ECO:0007669"/>
    <property type="project" value="InterPro"/>
</dbReference>
<protein>
    <submittedName>
        <fullName evidence="12">SLC4A11</fullName>
    </submittedName>
</protein>
<evidence type="ECO:0000256" key="6">
    <source>
        <dbReference type="ARBA" id="ARBA00022989"/>
    </source>
</evidence>
<feature type="transmembrane region" description="Helical" evidence="10">
    <location>
        <begin position="332"/>
        <end position="359"/>
    </location>
</feature>
<evidence type="ECO:0000313" key="12">
    <source>
        <dbReference type="EMBL" id="CAF3036765.1"/>
    </source>
</evidence>